<dbReference type="PANTHER" id="PTHR28008">
    <property type="entry name" value="DOMAIN PROTEIN, PUTATIVE (AFU_ORTHOLOGUE AFUA_3G10980)-RELATED"/>
    <property type="match status" value="1"/>
</dbReference>
<dbReference type="NCBIfam" id="NF037970">
    <property type="entry name" value="vanZ_1"/>
    <property type="match status" value="1"/>
</dbReference>
<name>A0AA40T1G8_9NOST</name>
<dbReference type="PANTHER" id="PTHR28008:SF1">
    <property type="entry name" value="DOMAIN PROTEIN, PUTATIVE (AFU_ORTHOLOGUE AFUA_3G10980)-RELATED"/>
    <property type="match status" value="1"/>
</dbReference>
<dbReference type="Proteomes" id="UP001165986">
    <property type="component" value="Unassembled WGS sequence"/>
</dbReference>
<reference evidence="3" key="1">
    <citation type="submission" date="2019-07" db="EMBL/GenBank/DDBJ databases">
        <title>Toxilogical consequences of a new and cryptic species of cyanobacteria (Komarekiella delphini-convector) recovered from the epidermis of a bottlenose dolphin and 1500 ft. in the air.</title>
        <authorList>
            <person name="Brown A.O."/>
            <person name="Dvorak P."/>
            <person name="Villanueva C.D."/>
            <person name="Foss A.J."/>
            <person name="Garvey A.D."/>
            <person name="Gibson Q.A."/>
            <person name="Johansen J.R."/>
            <person name="Casamatta D.A."/>
        </authorList>
    </citation>
    <scope>NUCLEOTIDE SEQUENCE</scope>
    <source>
        <strain evidence="3">SJRDD-AB1</strain>
    </source>
</reference>
<protein>
    <submittedName>
        <fullName evidence="3">VanZ family protein</fullName>
    </submittedName>
</protein>
<feature type="transmembrane region" description="Helical" evidence="1">
    <location>
        <begin position="159"/>
        <end position="177"/>
    </location>
</feature>
<keyword evidence="4" id="KW-1185">Reference proteome</keyword>
<feature type="transmembrane region" description="Helical" evidence="1">
    <location>
        <begin position="470"/>
        <end position="488"/>
    </location>
</feature>
<feature type="transmembrane region" description="Helical" evidence="1">
    <location>
        <begin position="58"/>
        <end position="76"/>
    </location>
</feature>
<organism evidence="3 4">
    <name type="scientific">Komarekiella delphini-convector SJRDD-AB1</name>
    <dbReference type="NCBI Taxonomy" id="2593771"/>
    <lineage>
        <taxon>Bacteria</taxon>
        <taxon>Bacillati</taxon>
        <taxon>Cyanobacteriota</taxon>
        <taxon>Cyanophyceae</taxon>
        <taxon>Nostocales</taxon>
        <taxon>Nostocaceae</taxon>
        <taxon>Komarekiella</taxon>
        <taxon>Komarekiella delphini-convector</taxon>
    </lineage>
</organism>
<dbReference type="InterPro" id="IPR013320">
    <property type="entry name" value="ConA-like_dom_sf"/>
</dbReference>
<feature type="transmembrane region" description="Helical" evidence="1">
    <location>
        <begin position="440"/>
        <end position="458"/>
    </location>
</feature>
<evidence type="ECO:0000256" key="1">
    <source>
        <dbReference type="SAM" id="Phobius"/>
    </source>
</evidence>
<evidence type="ECO:0000313" key="3">
    <source>
        <dbReference type="EMBL" id="MBD6618913.1"/>
    </source>
</evidence>
<evidence type="ECO:0000313" key="4">
    <source>
        <dbReference type="Proteomes" id="UP001165986"/>
    </source>
</evidence>
<dbReference type="EMBL" id="VJXY01000033">
    <property type="protein sequence ID" value="MBD6618913.1"/>
    <property type="molecule type" value="Genomic_DNA"/>
</dbReference>
<feature type="domain" description="VanZ-like" evidence="2">
    <location>
        <begin position="17"/>
        <end position="135"/>
    </location>
</feature>
<dbReference type="AlphaFoldDB" id="A0AA40T1G8"/>
<feature type="transmembrane region" description="Helical" evidence="1">
    <location>
        <begin position="83"/>
        <end position="106"/>
    </location>
</feature>
<evidence type="ECO:0000259" key="2">
    <source>
        <dbReference type="Pfam" id="PF04892"/>
    </source>
</evidence>
<keyword evidence="1" id="KW-0472">Membrane</keyword>
<dbReference type="Pfam" id="PF04892">
    <property type="entry name" value="VanZ"/>
    <property type="match status" value="1"/>
</dbReference>
<sequence>MNKRTIFHQDSSSLLIFIISILLVLFATLYPFNFSIPNSFSLAKLFASFNNTSYFQDQVNNVLLFIPIGFSLTSLLQKLRMKTFVQIFIATLVSAGLSLTVEFLQVFLPSRTPTPADIMNNTIGGLLGFICFYLWNHQSFANTVAYIENSKSSRSNKQIAACFLGYIFLIFMISLFWQSTTNLSNWDVNYPLTIGNERTGDRPWQGYVSEVYIADRAISTNEVAQGLANSSYFDKLGTSLLASYRLNGKCCYKEQTGQLPELLWQGQPSDMQNGKGAFLSSSHWLQTATPVASLSKRISQTSEFTLSTTVSTANTEQLGPARIVSVSGNSLRRNLTLAQQGNNLDFRLRTPITGENGSELKLNIPNVFVDTNPHRIVITYVRATIQVYVDNFQNYYSFNLLDLIPKKQKVFYYALTFIPLGVGLAIIILLAKAKLMFSKLLVYGGILIPSLMLEGILISESGKHLSLKNLLLGILFTSGTMLIVRVRAAQLKMRN</sequence>
<comment type="caution">
    <text evidence="3">The sequence shown here is derived from an EMBL/GenBank/DDBJ whole genome shotgun (WGS) entry which is preliminary data.</text>
</comment>
<feature type="transmembrane region" description="Helical" evidence="1">
    <location>
        <begin position="12"/>
        <end position="32"/>
    </location>
</feature>
<feature type="transmembrane region" description="Helical" evidence="1">
    <location>
        <begin position="410"/>
        <end position="431"/>
    </location>
</feature>
<dbReference type="Gene3D" id="2.60.120.200">
    <property type="match status" value="2"/>
</dbReference>
<accession>A0AA40T1G8</accession>
<dbReference type="RefSeq" id="WP_191760115.1">
    <property type="nucleotide sequence ID" value="NZ_VJXY01000033.1"/>
</dbReference>
<keyword evidence="1" id="KW-0812">Transmembrane</keyword>
<keyword evidence="1" id="KW-1133">Transmembrane helix</keyword>
<proteinExistence type="predicted"/>
<gene>
    <name evidence="3" type="ORF">FNW02_24570</name>
</gene>
<dbReference type="InterPro" id="IPR006976">
    <property type="entry name" value="VanZ-like"/>
</dbReference>
<dbReference type="SUPFAM" id="SSF49899">
    <property type="entry name" value="Concanavalin A-like lectins/glucanases"/>
    <property type="match status" value="2"/>
</dbReference>